<protein>
    <submittedName>
        <fullName evidence="10">Phosphoribosylaminoimidazole carboxylase, ATPase subunit</fullName>
    </submittedName>
</protein>
<feature type="domain" description="ATP-grasp" evidence="9">
    <location>
        <begin position="115"/>
        <end position="301"/>
    </location>
</feature>
<evidence type="ECO:0000259" key="9">
    <source>
        <dbReference type="PROSITE" id="PS50975"/>
    </source>
</evidence>
<dbReference type="PANTHER" id="PTHR11609">
    <property type="entry name" value="PURINE BIOSYNTHESIS PROTEIN 6/7, PUR6/7"/>
    <property type="match status" value="1"/>
</dbReference>
<evidence type="ECO:0000256" key="3">
    <source>
        <dbReference type="ARBA" id="ARBA00022741"/>
    </source>
</evidence>
<dbReference type="Pfam" id="PF22660">
    <property type="entry name" value="RS_preATP-grasp-like"/>
    <property type="match status" value="1"/>
</dbReference>
<comment type="caution">
    <text evidence="10">The sequence shown here is derived from an EMBL/GenBank/DDBJ whole genome shotgun (WGS) entry which is preliminary data.</text>
</comment>
<comment type="cofactor">
    <cofactor evidence="1">
        <name>Mn(2+)</name>
        <dbReference type="ChEBI" id="CHEBI:29035"/>
    </cofactor>
</comment>
<evidence type="ECO:0000256" key="1">
    <source>
        <dbReference type="ARBA" id="ARBA00001936"/>
    </source>
</evidence>
<evidence type="ECO:0000256" key="2">
    <source>
        <dbReference type="ARBA" id="ARBA00001946"/>
    </source>
</evidence>
<dbReference type="InterPro" id="IPR003135">
    <property type="entry name" value="ATP-grasp_carboxylate-amine"/>
</dbReference>
<comment type="cofactor">
    <cofactor evidence="2">
        <name>Mg(2+)</name>
        <dbReference type="ChEBI" id="CHEBI:18420"/>
    </cofactor>
</comment>
<accession>A0A0R2B540</accession>
<keyword evidence="6" id="KW-0464">Manganese</keyword>
<dbReference type="GO" id="GO:0006164">
    <property type="term" value="P:purine nucleotide biosynthetic process"/>
    <property type="evidence" value="ECO:0007669"/>
    <property type="project" value="UniProtKB-KW"/>
</dbReference>
<keyword evidence="5 8" id="KW-0067">ATP-binding</keyword>
<dbReference type="Pfam" id="PF02222">
    <property type="entry name" value="ATP-grasp"/>
    <property type="match status" value="1"/>
</dbReference>
<reference evidence="10 11" key="1">
    <citation type="journal article" date="2015" name="Genome Announc.">
        <title>Expanding the biotechnology potential of lactobacilli through comparative genomics of 213 strains and associated genera.</title>
        <authorList>
            <person name="Sun Z."/>
            <person name="Harris H.M."/>
            <person name="McCann A."/>
            <person name="Guo C."/>
            <person name="Argimon S."/>
            <person name="Zhang W."/>
            <person name="Yang X."/>
            <person name="Jeffery I.B."/>
            <person name="Cooney J.C."/>
            <person name="Kagawa T.F."/>
            <person name="Liu W."/>
            <person name="Song Y."/>
            <person name="Salvetti E."/>
            <person name="Wrobel A."/>
            <person name="Rasinkangas P."/>
            <person name="Parkhill J."/>
            <person name="Rea M.C."/>
            <person name="O'Sullivan O."/>
            <person name="Ritari J."/>
            <person name="Douillard F.P."/>
            <person name="Paul Ross R."/>
            <person name="Yang R."/>
            <person name="Briner A.E."/>
            <person name="Felis G.E."/>
            <person name="de Vos W.M."/>
            <person name="Barrangou R."/>
            <person name="Klaenhammer T.R."/>
            <person name="Caufield P.W."/>
            <person name="Cui Y."/>
            <person name="Zhang H."/>
            <person name="O'Toole P.W."/>
        </authorList>
    </citation>
    <scope>NUCLEOTIDE SEQUENCE [LARGE SCALE GENOMIC DNA]</scope>
    <source>
        <strain evidence="10 11">DSM 20515</strain>
    </source>
</reference>
<dbReference type="STRING" id="33960.TY91_06625"/>
<dbReference type="SUPFAM" id="SSF56059">
    <property type="entry name" value="Glutathione synthetase ATP-binding domain-like"/>
    <property type="match status" value="1"/>
</dbReference>
<dbReference type="PATRIC" id="fig|1423733.4.peg.3377"/>
<dbReference type="Gene3D" id="3.30.470.20">
    <property type="entry name" value="ATP-grasp fold, B domain"/>
    <property type="match status" value="1"/>
</dbReference>
<evidence type="ECO:0000256" key="5">
    <source>
        <dbReference type="ARBA" id="ARBA00022840"/>
    </source>
</evidence>
<evidence type="ECO:0000256" key="6">
    <source>
        <dbReference type="ARBA" id="ARBA00023211"/>
    </source>
</evidence>
<comment type="pathway">
    <text evidence="7">Purine metabolism.</text>
</comment>
<dbReference type="Gene3D" id="3.30.1490.20">
    <property type="entry name" value="ATP-grasp fold, A domain"/>
    <property type="match status" value="1"/>
</dbReference>
<dbReference type="SUPFAM" id="SSF52440">
    <property type="entry name" value="PreATP-grasp domain"/>
    <property type="match status" value="1"/>
</dbReference>
<keyword evidence="3 8" id="KW-0547">Nucleotide-binding</keyword>
<gene>
    <name evidence="10" type="ORF">FC82_GL003250</name>
</gene>
<evidence type="ECO:0000256" key="4">
    <source>
        <dbReference type="ARBA" id="ARBA00022755"/>
    </source>
</evidence>
<dbReference type="GO" id="GO:0005524">
    <property type="term" value="F:ATP binding"/>
    <property type="evidence" value="ECO:0007669"/>
    <property type="project" value="UniProtKB-UniRule"/>
</dbReference>
<dbReference type="Gene3D" id="3.40.50.20">
    <property type="match status" value="1"/>
</dbReference>
<dbReference type="EMBL" id="AYYR01000074">
    <property type="protein sequence ID" value="KRM74590.1"/>
    <property type="molecule type" value="Genomic_DNA"/>
</dbReference>
<dbReference type="AlphaFoldDB" id="A0A0R2B540"/>
<dbReference type="PANTHER" id="PTHR11609:SF5">
    <property type="entry name" value="PHOSPHORIBOSYLAMINOIMIDAZOLE CARBOXYLASE"/>
    <property type="match status" value="1"/>
</dbReference>
<evidence type="ECO:0000256" key="8">
    <source>
        <dbReference type="PROSITE-ProRule" id="PRU00409"/>
    </source>
</evidence>
<evidence type="ECO:0000313" key="10">
    <source>
        <dbReference type="EMBL" id="KRM74590.1"/>
    </source>
</evidence>
<keyword evidence="4" id="KW-0658">Purine biosynthesis</keyword>
<name>A0A0R2B540_SECCO</name>
<proteinExistence type="predicted"/>
<dbReference type="GO" id="GO:0046872">
    <property type="term" value="F:metal ion binding"/>
    <property type="evidence" value="ECO:0007669"/>
    <property type="project" value="InterPro"/>
</dbReference>
<dbReference type="Proteomes" id="UP000051845">
    <property type="component" value="Unassembled WGS sequence"/>
</dbReference>
<sequence length="388" mass="43185">MSILDKRVLYPGDTIGVIGDSSNGPMIVAAARQSGFKVGAYGADETSEMLQLADFKIVGSLSDTDRLQDFAERCDVVTYDSEHLSPDLLSFLADKTSLPQGSNLQSMMADRLLERAFYEQINVNVAPYATIVSLDDVYQSINSIGYPALLKPIQKDLVHGEELQINTQTDIAQAAGLTDWGTYILESTVNYARELSVTVARTADGEASLFPPAEVKRQGNHIQWVYLPVQLAADVKAEMDRICNEIVANLTYVGVFDVDFMLTESNAIYVKAIIPTFSEAGRIFDRATTVTQYEQHLRAIAGLPLSDVEVLKPTVLAAFNESQLSAMRTQWQIKQNWHFTYYHRFKQEDEDDIIGHIIVQGDDVHKLLEQLEDTEIWSTADASDADED</sequence>
<evidence type="ECO:0000313" key="11">
    <source>
        <dbReference type="Proteomes" id="UP000051845"/>
    </source>
</evidence>
<organism evidence="10 11">
    <name type="scientific">Secundilactobacillus collinoides DSM 20515 = JCM 1123</name>
    <dbReference type="NCBI Taxonomy" id="1423733"/>
    <lineage>
        <taxon>Bacteria</taxon>
        <taxon>Bacillati</taxon>
        <taxon>Bacillota</taxon>
        <taxon>Bacilli</taxon>
        <taxon>Lactobacillales</taxon>
        <taxon>Lactobacillaceae</taxon>
        <taxon>Secundilactobacillus</taxon>
    </lineage>
</organism>
<dbReference type="InterPro" id="IPR011761">
    <property type="entry name" value="ATP-grasp"/>
</dbReference>
<dbReference type="GO" id="GO:0005829">
    <property type="term" value="C:cytosol"/>
    <property type="evidence" value="ECO:0007669"/>
    <property type="project" value="TreeGrafter"/>
</dbReference>
<dbReference type="PROSITE" id="PS50975">
    <property type="entry name" value="ATP_GRASP"/>
    <property type="match status" value="1"/>
</dbReference>
<evidence type="ECO:0000256" key="7">
    <source>
        <dbReference type="ARBA" id="ARBA00025704"/>
    </source>
</evidence>
<dbReference type="InterPro" id="IPR016185">
    <property type="entry name" value="PreATP-grasp_dom_sf"/>
</dbReference>
<dbReference type="InterPro" id="IPR054350">
    <property type="entry name" value="PurT/PurK_preATP-grasp"/>
</dbReference>
<dbReference type="InterPro" id="IPR013815">
    <property type="entry name" value="ATP_grasp_subdomain_1"/>
</dbReference>